<evidence type="ECO:0000256" key="1">
    <source>
        <dbReference type="ARBA" id="ARBA00007768"/>
    </source>
</evidence>
<dbReference type="OrthoDB" id="7392499at2759"/>
<sequence>MLEVACFNTTSAVAAAHAGADRIELCADYAGGGITPALASLQQLRKYINIPINVMIRPREGDFRYLDAEFQQMKSYIQLYKPDASGFVFGILDDQNHVDGPRNQALVELATPLPCTFHRAFDQVPDQHEAMERLIKCGFTSILTSGGQLNAVSGAEQVTELQKKFGDKITFILGGGVRSSNAKALQQQTNVPWLHSAAITQPGEDADKDEVMKLHAILSGEK</sequence>
<comment type="similarity">
    <text evidence="1">Belongs to the CutC family.</text>
</comment>
<reference evidence="3" key="1">
    <citation type="journal article" date="2020" name="Stud. Mycol.">
        <title>101 Dothideomycetes genomes: a test case for predicting lifestyles and emergence of pathogens.</title>
        <authorList>
            <person name="Haridas S."/>
            <person name="Albert R."/>
            <person name="Binder M."/>
            <person name="Bloem J."/>
            <person name="Labutti K."/>
            <person name="Salamov A."/>
            <person name="Andreopoulos B."/>
            <person name="Baker S."/>
            <person name="Barry K."/>
            <person name="Bills G."/>
            <person name="Bluhm B."/>
            <person name="Cannon C."/>
            <person name="Castanera R."/>
            <person name="Culley D."/>
            <person name="Daum C."/>
            <person name="Ezra D."/>
            <person name="Gonzalez J."/>
            <person name="Henrissat B."/>
            <person name="Kuo A."/>
            <person name="Liang C."/>
            <person name="Lipzen A."/>
            <person name="Lutzoni F."/>
            <person name="Magnuson J."/>
            <person name="Mondo S."/>
            <person name="Nolan M."/>
            <person name="Ohm R."/>
            <person name="Pangilinan J."/>
            <person name="Park H.-J."/>
            <person name="Ramirez L."/>
            <person name="Alfaro M."/>
            <person name="Sun H."/>
            <person name="Tritt A."/>
            <person name="Yoshinaga Y."/>
            <person name="Zwiers L.-H."/>
            <person name="Turgeon B."/>
            <person name="Goodwin S."/>
            <person name="Spatafora J."/>
            <person name="Crous P."/>
            <person name="Grigoriev I."/>
        </authorList>
    </citation>
    <scope>NUCLEOTIDE SEQUENCE</scope>
    <source>
        <strain evidence="3">CBS 279.74</strain>
    </source>
</reference>
<dbReference type="Gene3D" id="3.20.20.380">
    <property type="entry name" value="Copper homeostasis (CutC) domain"/>
    <property type="match status" value="1"/>
</dbReference>
<dbReference type="Pfam" id="PF03932">
    <property type="entry name" value="CutC"/>
    <property type="match status" value="1"/>
</dbReference>
<dbReference type="PANTHER" id="PTHR12598:SF0">
    <property type="entry name" value="COPPER HOMEOSTASIS PROTEIN CUTC HOMOLOG"/>
    <property type="match status" value="1"/>
</dbReference>
<protein>
    <recommendedName>
        <fullName evidence="2">Copper homeostasis protein cutC homolog</fullName>
    </recommendedName>
</protein>
<dbReference type="GO" id="GO:0005507">
    <property type="term" value="F:copper ion binding"/>
    <property type="evidence" value="ECO:0007669"/>
    <property type="project" value="TreeGrafter"/>
</dbReference>
<dbReference type="SUPFAM" id="SSF110395">
    <property type="entry name" value="CutC-like"/>
    <property type="match status" value="1"/>
</dbReference>
<dbReference type="InterPro" id="IPR036822">
    <property type="entry name" value="CutC-like_dom_sf"/>
</dbReference>
<dbReference type="AlphaFoldDB" id="A0A6G1KG75"/>
<evidence type="ECO:0000313" key="3">
    <source>
        <dbReference type="EMBL" id="KAF2711780.1"/>
    </source>
</evidence>
<gene>
    <name evidence="3" type="ORF">K504DRAFT_465517</name>
</gene>
<dbReference type="EMBL" id="MU005767">
    <property type="protein sequence ID" value="KAF2711780.1"/>
    <property type="molecule type" value="Genomic_DNA"/>
</dbReference>
<proteinExistence type="inferred from homology"/>
<organism evidence="3 4">
    <name type="scientific">Pleomassaria siparia CBS 279.74</name>
    <dbReference type="NCBI Taxonomy" id="1314801"/>
    <lineage>
        <taxon>Eukaryota</taxon>
        <taxon>Fungi</taxon>
        <taxon>Dikarya</taxon>
        <taxon>Ascomycota</taxon>
        <taxon>Pezizomycotina</taxon>
        <taxon>Dothideomycetes</taxon>
        <taxon>Pleosporomycetidae</taxon>
        <taxon>Pleosporales</taxon>
        <taxon>Pleomassariaceae</taxon>
        <taxon>Pleomassaria</taxon>
    </lineage>
</organism>
<accession>A0A6G1KG75</accession>
<dbReference type="InterPro" id="IPR005627">
    <property type="entry name" value="CutC-like"/>
</dbReference>
<evidence type="ECO:0000256" key="2">
    <source>
        <dbReference type="ARBA" id="ARBA00019014"/>
    </source>
</evidence>
<dbReference type="Proteomes" id="UP000799428">
    <property type="component" value="Unassembled WGS sequence"/>
</dbReference>
<name>A0A6G1KG75_9PLEO</name>
<keyword evidence="4" id="KW-1185">Reference proteome</keyword>
<dbReference type="PANTHER" id="PTHR12598">
    <property type="entry name" value="COPPER HOMEOSTASIS PROTEIN CUTC"/>
    <property type="match status" value="1"/>
</dbReference>
<evidence type="ECO:0000313" key="4">
    <source>
        <dbReference type="Proteomes" id="UP000799428"/>
    </source>
</evidence>